<dbReference type="RefSeq" id="WP_168487562.1">
    <property type="nucleotide sequence ID" value="NZ_JAAZSQ010000016.1"/>
</dbReference>
<reference evidence="1 2" key="1">
    <citation type="submission" date="2020-04" db="EMBL/GenBank/DDBJ databases">
        <title>Arthrobacter sp. nov.</title>
        <authorList>
            <person name="Liu S."/>
        </authorList>
    </citation>
    <scope>NUCLEOTIDE SEQUENCE [LARGE SCALE GENOMIC DNA]</scope>
    <source>
        <strain evidence="1 2">E918</strain>
    </source>
</reference>
<comment type="caution">
    <text evidence="1">The sequence shown here is derived from an EMBL/GenBank/DDBJ whole genome shotgun (WGS) entry which is preliminary data.</text>
</comment>
<accession>A0A7X6HEY2</accession>
<dbReference type="EMBL" id="JAAZSQ010000016">
    <property type="protein sequence ID" value="NKX55786.1"/>
    <property type="molecule type" value="Genomic_DNA"/>
</dbReference>
<evidence type="ECO:0000313" key="2">
    <source>
        <dbReference type="Proteomes" id="UP000544090"/>
    </source>
</evidence>
<dbReference type="Proteomes" id="UP000544090">
    <property type="component" value="Unassembled WGS sequence"/>
</dbReference>
<evidence type="ECO:0000313" key="1">
    <source>
        <dbReference type="EMBL" id="NKX55786.1"/>
    </source>
</evidence>
<keyword evidence="2" id="KW-1185">Reference proteome</keyword>
<dbReference type="AlphaFoldDB" id="A0A7X6HEY2"/>
<organism evidence="1 2">
    <name type="scientific">Arthrobacter mobilis</name>
    <dbReference type="NCBI Taxonomy" id="2724944"/>
    <lineage>
        <taxon>Bacteria</taxon>
        <taxon>Bacillati</taxon>
        <taxon>Actinomycetota</taxon>
        <taxon>Actinomycetes</taxon>
        <taxon>Micrococcales</taxon>
        <taxon>Micrococcaceae</taxon>
        <taxon>Arthrobacter</taxon>
    </lineage>
</organism>
<gene>
    <name evidence="1" type="ORF">HGG74_14810</name>
</gene>
<proteinExistence type="predicted"/>
<protein>
    <submittedName>
        <fullName evidence="1">Uncharacterized protein</fullName>
    </submittedName>
</protein>
<sequence length="75" mass="7815">MAWQTNSFVQNANTTLVWTLSGGSLNPFDTIEVGQLGGNGAISIVDDQRLPGNVVRLTVRVTGNAVAAAFRGGLV</sequence>
<name>A0A7X6HEY2_9MICC</name>